<evidence type="ECO:0000313" key="2">
    <source>
        <dbReference type="EMBL" id="KAI6302933.1"/>
    </source>
</evidence>
<name>A0ABQ8NZ89_PYRGI</name>
<dbReference type="Proteomes" id="UP001059893">
    <property type="component" value="Unassembled WGS sequence"/>
</dbReference>
<feature type="region of interest" description="Disordered" evidence="1">
    <location>
        <begin position="215"/>
        <end position="250"/>
    </location>
</feature>
<keyword evidence="3" id="KW-1185">Reference proteome</keyword>
<reference evidence="2" key="1">
    <citation type="submission" date="2021-01" db="EMBL/GenBank/DDBJ databases">
        <title>Deciphering the adaptive evolutionary patterns associated with biogeogrpahic diversity in the finger millet blast pathogen Magnaporthe oryzae in Eastern Africa.</title>
        <authorList>
            <person name="Onyema G."/>
            <person name="Shittu T.A."/>
            <person name="Dodsworth S."/>
            <person name="Devilliers S."/>
            <person name="Muthumeenakshi S."/>
            <person name="Sreenivasaprasad S."/>
        </authorList>
    </citation>
    <scope>NUCLEOTIDE SEQUENCE</scope>
    <source>
        <strain evidence="2">D15/s37</strain>
    </source>
</reference>
<organism evidence="2 3">
    <name type="scientific">Pyricularia grisea</name>
    <name type="common">Crabgrass-specific blast fungus</name>
    <name type="synonym">Magnaporthe grisea</name>
    <dbReference type="NCBI Taxonomy" id="148305"/>
    <lineage>
        <taxon>Eukaryota</taxon>
        <taxon>Fungi</taxon>
        <taxon>Dikarya</taxon>
        <taxon>Ascomycota</taxon>
        <taxon>Pezizomycotina</taxon>
        <taxon>Sordariomycetes</taxon>
        <taxon>Sordariomycetidae</taxon>
        <taxon>Magnaporthales</taxon>
        <taxon>Pyriculariaceae</taxon>
        <taxon>Pyricularia</taxon>
    </lineage>
</organism>
<evidence type="ECO:0000256" key="1">
    <source>
        <dbReference type="SAM" id="MobiDB-lite"/>
    </source>
</evidence>
<sequence>MRYEDWDILIFPSDRTIAPGSNQTVKVPLKEFKVACHVVADSEIPHGHGSPGLPVMTCFVPSLSSGTPFHVSIHSWRTPEISQYTKNYSKHTELVQFDARIYIDGRLVSSTAFARNGDWPCLITNTFEFTKSGELEPFRFPPFRRELLYHDHWHPSDDIGRIKIVISEGFPRDSLSNPIERVKNVVAFSFQHAPLDILEANRIAWPNPSMWKGTSIAENRPVPTYRPGDGAESHGHSPRRQSMATTNMGGPSFSTPIHQLTTPSGPPGLINNPAFNQSLPLFSQFTTPVIGGTPMPVSYSDAAIKWYAGLNKSAYNMRAARKSSTDTSMPDFGTVPDYSSSGSGYNTVMLDPSNVPTAVMTEEDFAPAHVKAPTNTPIVGPMDGSYPPGFSFNLPNSAIPGDLAASLTHSLLNQPHPLPVQPHMVPLPASEIKSRKETRKFSNFAAQCSPAIHSPCAEILDKRNFSSSAFTVAEVAAAVGSNISTPSHQSFQMLPPYAVPRGPPEATNDRAFYSSSAGSRACSSGDLLTSFSNLSEGINAPMLSATTSGTNNNVTPLGEAAPDRCNKRLRNFTPASIKAIDEEDEPRRVSPRLRATPFAGQDRCESI</sequence>
<evidence type="ECO:0000313" key="3">
    <source>
        <dbReference type="Proteomes" id="UP001059893"/>
    </source>
</evidence>
<proteinExistence type="predicted"/>
<feature type="compositionally biased region" description="Polar residues" evidence="1">
    <location>
        <begin position="240"/>
        <end position="250"/>
    </location>
</feature>
<dbReference type="EMBL" id="JABSND010000019">
    <property type="protein sequence ID" value="KAI6302933.1"/>
    <property type="molecule type" value="Genomic_DNA"/>
</dbReference>
<protein>
    <submittedName>
        <fullName evidence="2">Uncharacterized protein</fullName>
    </submittedName>
</protein>
<comment type="caution">
    <text evidence="2">The sequence shown here is derived from an EMBL/GenBank/DDBJ whole genome shotgun (WGS) entry which is preliminary data.</text>
</comment>
<accession>A0ABQ8NZ89</accession>
<gene>
    <name evidence="2" type="ORF">MCOR33_001843</name>
</gene>
<feature type="region of interest" description="Disordered" evidence="1">
    <location>
        <begin position="581"/>
        <end position="607"/>
    </location>
</feature>